<dbReference type="eggNOG" id="KOG3355">
    <property type="taxonomic scope" value="Eukaryota"/>
</dbReference>
<reference evidence="9 10" key="1">
    <citation type="journal article" date="2015" name="Sci. Rep.">
        <title>The genome of Leishmania panamensis: insights into genomics of the L. (Viannia) subgenus.</title>
        <authorList>
            <person name="Llanes A."/>
            <person name="Restrepo C.M."/>
            <person name="Vecchio G.D."/>
            <person name="Anguizola F.J."/>
            <person name="Lleonart R."/>
        </authorList>
    </citation>
    <scope>NUCLEOTIDE SEQUENCE [LARGE SCALE GENOMIC DNA]</scope>
    <source>
        <strain evidence="9 10">MHOM/PA/94/PSC-1</strain>
    </source>
</reference>
<dbReference type="SUPFAM" id="SSF69000">
    <property type="entry name" value="FAD-dependent thiol oxidase"/>
    <property type="match status" value="1"/>
</dbReference>
<organism evidence="9 10">
    <name type="scientific">Leishmania panamensis</name>
    <dbReference type="NCBI Taxonomy" id="5679"/>
    <lineage>
        <taxon>Eukaryota</taxon>
        <taxon>Discoba</taxon>
        <taxon>Euglenozoa</taxon>
        <taxon>Kinetoplastea</taxon>
        <taxon>Metakinetoplastina</taxon>
        <taxon>Trypanosomatida</taxon>
        <taxon>Trypanosomatidae</taxon>
        <taxon>Leishmaniinae</taxon>
        <taxon>Leishmania</taxon>
        <taxon>Leishmania guyanensis species complex</taxon>
    </lineage>
</organism>
<gene>
    <name evidence="9" type="ORF">LPMP_150970</name>
</gene>
<feature type="compositionally biased region" description="Basic and acidic residues" evidence="7">
    <location>
        <begin position="139"/>
        <end position="184"/>
    </location>
</feature>
<comment type="catalytic activity">
    <reaction evidence="6">
        <text>2 R'C(R)SH + O2 = R'C(R)S-S(R)CR' + H2O2</text>
        <dbReference type="Rhea" id="RHEA:17357"/>
        <dbReference type="ChEBI" id="CHEBI:15379"/>
        <dbReference type="ChEBI" id="CHEBI:16240"/>
        <dbReference type="ChEBI" id="CHEBI:16520"/>
        <dbReference type="ChEBI" id="CHEBI:17412"/>
        <dbReference type="EC" id="1.8.3.2"/>
    </reaction>
</comment>
<feature type="domain" description="ERV/ALR sulfhydryl oxidase" evidence="8">
    <location>
        <begin position="16"/>
        <end position="118"/>
    </location>
</feature>
<keyword evidence="10" id="KW-1185">Reference proteome</keyword>
<keyword evidence="5" id="KW-1015">Disulfide bond</keyword>
<dbReference type="PANTHER" id="PTHR12645">
    <property type="entry name" value="ALR/ERV"/>
    <property type="match status" value="1"/>
</dbReference>
<dbReference type="InterPro" id="IPR017905">
    <property type="entry name" value="ERV/ALR_sulphydryl_oxidase"/>
</dbReference>
<evidence type="ECO:0000313" key="10">
    <source>
        <dbReference type="Proteomes" id="UP000063063"/>
    </source>
</evidence>
<dbReference type="RefSeq" id="XP_010697472.1">
    <property type="nucleotide sequence ID" value="XM_010699170.1"/>
</dbReference>
<dbReference type="GO" id="GO:0050660">
    <property type="term" value="F:flavin adenine dinucleotide binding"/>
    <property type="evidence" value="ECO:0007669"/>
    <property type="project" value="TreeGrafter"/>
</dbReference>
<keyword evidence="3 6" id="KW-0274">FAD</keyword>
<feature type="region of interest" description="Disordered" evidence="7">
    <location>
        <begin position="205"/>
        <end position="243"/>
    </location>
</feature>
<dbReference type="InterPro" id="IPR036774">
    <property type="entry name" value="ERV/ALR_sulphydryl_oxid_sf"/>
</dbReference>
<evidence type="ECO:0000259" key="8">
    <source>
        <dbReference type="PROSITE" id="PS51324"/>
    </source>
</evidence>
<dbReference type="EMBL" id="CP009384">
    <property type="protein sequence ID" value="AIN96819.1"/>
    <property type="molecule type" value="Genomic_DNA"/>
</dbReference>
<dbReference type="KEGG" id="lpan:LPMP_150970"/>
<sequence length="315" mass="34421">MSNSEGCERLTTIPGACPTPLELGVSGWNILHSSAAVYPYKPSAVQQTAMKNFIESWAHVYACSWCAYHMREYVHNHPPDVRDKLTASRYVCEMHNEVNERLGKDAFDCSPDVVLRRWHPGYPNKMEDKPTIEEQLAASEREKSTAKEAKRRQQEEERRISELGLHTREAAPKDGAAWRDASEAASKKAGGGLWSWWLSGKPALSTPAAKSNAPPGSNSSAPPPTTQHWQSTSTSGALTTPPTGALASAAADVANVGATPPRHGWATSLSEVHESSVMPTPSRGKAANDVTDIDAVLERLKRCQVYCPEDEELKH</sequence>
<dbReference type="Proteomes" id="UP000063063">
    <property type="component" value="Chromosome 15"/>
</dbReference>
<evidence type="ECO:0000256" key="2">
    <source>
        <dbReference type="ARBA" id="ARBA00022630"/>
    </source>
</evidence>
<dbReference type="GO" id="GO:0016971">
    <property type="term" value="F:flavin-dependent sulfhydryl oxidase activity"/>
    <property type="evidence" value="ECO:0007669"/>
    <property type="project" value="InterPro"/>
</dbReference>
<dbReference type="AlphaFoldDB" id="A0A088RNK2"/>
<dbReference type="PANTHER" id="PTHR12645:SF0">
    <property type="entry name" value="FAD-LINKED SULFHYDRYL OXIDASE ALR"/>
    <property type="match status" value="1"/>
</dbReference>
<evidence type="ECO:0000313" key="9">
    <source>
        <dbReference type="EMBL" id="AIN96819.1"/>
    </source>
</evidence>
<dbReference type="FunFam" id="1.20.120.310:FF:000008">
    <property type="entry name" value="Sulfhydryl oxidase"/>
    <property type="match status" value="1"/>
</dbReference>
<evidence type="ECO:0000256" key="6">
    <source>
        <dbReference type="RuleBase" id="RU371123"/>
    </source>
</evidence>
<dbReference type="GeneID" id="22573517"/>
<feature type="region of interest" description="Disordered" evidence="7">
    <location>
        <begin position="137"/>
        <end position="184"/>
    </location>
</feature>
<name>A0A088RNK2_LEIPA</name>
<dbReference type="GO" id="GO:0005739">
    <property type="term" value="C:mitochondrion"/>
    <property type="evidence" value="ECO:0007669"/>
    <property type="project" value="TreeGrafter"/>
</dbReference>
<evidence type="ECO:0000256" key="5">
    <source>
        <dbReference type="ARBA" id="ARBA00023157"/>
    </source>
</evidence>
<evidence type="ECO:0000256" key="4">
    <source>
        <dbReference type="ARBA" id="ARBA00023002"/>
    </source>
</evidence>
<keyword evidence="4 6" id="KW-0560">Oxidoreductase</keyword>
<accession>A0A088RNK2</accession>
<dbReference type="VEuPathDB" id="TriTrypDB:LPAL13_150014900"/>
<evidence type="ECO:0000256" key="7">
    <source>
        <dbReference type="SAM" id="MobiDB-lite"/>
    </source>
</evidence>
<dbReference type="VEuPathDB" id="TriTrypDB:LPMP_150970"/>
<feature type="compositionally biased region" description="Polar residues" evidence="7">
    <location>
        <begin position="226"/>
        <end position="242"/>
    </location>
</feature>
<dbReference type="PROSITE" id="PS51324">
    <property type="entry name" value="ERV_ALR"/>
    <property type="match status" value="1"/>
</dbReference>
<evidence type="ECO:0000256" key="1">
    <source>
        <dbReference type="ARBA" id="ARBA00001974"/>
    </source>
</evidence>
<feature type="compositionally biased region" description="Low complexity" evidence="7">
    <location>
        <begin position="205"/>
        <end position="220"/>
    </location>
</feature>
<dbReference type="Gene3D" id="1.20.120.310">
    <property type="entry name" value="ERV/ALR sulfhydryl oxidase domain"/>
    <property type="match status" value="1"/>
</dbReference>
<dbReference type="InterPro" id="IPR039799">
    <property type="entry name" value="ALR/ERV"/>
</dbReference>
<dbReference type="OrthoDB" id="17199at2759"/>
<keyword evidence="2 6" id="KW-0285">Flavoprotein</keyword>
<protein>
    <recommendedName>
        <fullName evidence="6">Sulfhydryl oxidase</fullName>
        <ecNumber evidence="6">1.8.3.2</ecNumber>
    </recommendedName>
</protein>
<dbReference type="EC" id="1.8.3.2" evidence="6"/>
<comment type="cofactor">
    <cofactor evidence="1 6">
        <name>FAD</name>
        <dbReference type="ChEBI" id="CHEBI:57692"/>
    </cofactor>
</comment>
<evidence type="ECO:0000256" key="3">
    <source>
        <dbReference type="ARBA" id="ARBA00022827"/>
    </source>
</evidence>
<proteinExistence type="predicted"/>
<dbReference type="Pfam" id="PF04777">
    <property type="entry name" value="Evr1_Alr"/>
    <property type="match status" value="1"/>
</dbReference>